<dbReference type="PANTHER" id="PTHR42923:SF3">
    <property type="entry name" value="PROTOPORPHYRINOGEN OXIDASE"/>
    <property type="match status" value="1"/>
</dbReference>
<dbReference type="PRINTS" id="PR00411">
    <property type="entry name" value="PNDRDTASEI"/>
</dbReference>
<comment type="similarity">
    <text evidence="6">Belongs to the protoporphyrinogen/coproporphyrinogen oxidase family. Coproporphyrinogen III oxidase subfamily.</text>
</comment>
<dbReference type="AlphaFoldDB" id="A0A518D4Y2"/>
<evidence type="ECO:0000259" key="7">
    <source>
        <dbReference type="Pfam" id="PF01593"/>
    </source>
</evidence>
<keyword evidence="6" id="KW-0963">Cytoplasm</keyword>
<dbReference type="InterPro" id="IPR004572">
    <property type="entry name" value="Protoporphyrinogen_oxidase"/>
</dbReference>
<comment type="function">
    <text evidence="6">Involved in coproporphyrin-dependent heme b biosynthesis. Catalyzes the oxidation of coproporphyrinogen III to coproporphyrin III.</text>
</comment>
<proteinExistence type="inferred from homology"/>
<keyword evidence="5 6" id="KW-0350">Heme biosynthesis</keyword>
<sequence length="499" mass="51891">MSSASTHSPDDLPAVPSGADVCDLLVIGGGLAGLAAAERAARDGASVRLLEAGSRVGGVVGTERVAGPDGDWLFESGPHSVPGTARHFAAAVERLGLAERVVKSRAAADTRYLLWRGRLLALPSSPLGLLRTRLVSWRTKLRFLRESKRPWSAPADDRDPTLGELVTERFGADAAERIAGAFVRGVYAGEATALGTRSAFPRLWAGLLEHRSILAFLRASAGPVRTRLHSFEDGLGELPAAFARALGECVELERPVARIERDAHGRWCAHLADGTTRRGRALVLAVPAAVATALLEPVLAGDSRARAALDAVAATRSNGVRLVQLGLTGPLPASWIDGFGFLVPPDEARTRGVRLLGALVPSNVFDGRAPSGGATAACFYRLEGEVAAESPAATTERAQRELAAAIGAAPRDLRVATARALDWPAGAGGIPEYAPGHDRRIAALDAAIARVAGNLALAGSYTSGVSVDDVLARGERAAEGLLAGLAATASDRPTDPRTL</sequence>
<dbReference type="Proteomes" id="UP000319342">
    <property type="component" value="Chromosome"/>
</dbReference>
<dbReference type="EC" id="1.3.3.15" evidence="6"/>
<keyword evidence="3 6" id="KW-0274">FAD</keyword>
<dbReference type="GO" id="GO:0004729">
    <property type="term" value="F:oxygen-dependent protoporphyrinogen oxidase activity"/>
    <property type="evidence" value="ECO:0007669"/>
    <property type="project" value="UniProtKB-UniRule"/>
</dbReference>
<accession>A0A518D4Y2</accession>
<evidence type="ECO:0000256" key="4">
    <source>
        <dbReference type="ARBA" id="ARBA00023002"/>
    </source>
</evidence>
<keyword evidence="2 6" id="KW-0285">Flavoprotein</keyword>
<evidence type="ECO:0000256" key="3">
    <source>
        <dbReference type="ARBA" id="ARBA00022827"/>
    </source>
</evidence>
<feature type="domain" description="Amine oxidase" evidence="7">
    <location>
        <begin position="31"/>
        <end position="481"/>
    </location>
</feature>
<dbReference type="InterPro" id="IPR036188">
    <property type="entry name" value="FAD/NAD-bd_sf"/>
</dbReference>
<comment type="catalytic activity">
    <reaction evidence="6">
        <text>coproporphyrinogen III + 3 O2 = coproporphyrin III + 3 H2O2</text>
        <dbReference type="Rhea" id="RHEA:43436"/>
        <dbReference type="ChEBI" id="CHEBI:15379"/>
        <dbReference type="ChEBI" id="CHEBI:16240"/>
        <dbReference type="ChEBI" id="CHEBI:57309"/>
        <dbReference type="ChEBI" id="CHEBI:131725"/>
        <dbReference type="EC" id="1.3.3.15"/>
    </reaction>
</comment>
<evidence type="ECO:0000256" key="5">
    <source>
        <dbReference type="ARBA" id="ARBA00023133"/>
    </source>
</evidence>
<comment type="subcellular location">
    <subcellularLocation>
        <location evidence="6">Cytoplasm</location>
    </subcellularLocation>
</comment>
<evidence type="ECO:0000313" key="8">
    <source>
        <dbReference type="EMBL" id="QDU86533.1"/>
    </source>
</evidence>
<evidence type="ECO:0000256" key="2">
    <source>
        <dbReference type="ARBA" id="ARBA00022630"/>
    </source>
</evidence>
<comment type="cofactor">
    <cofactor evidence="1 6">
        <name>FAD</name>
        <dbReference type="ChEBI" id="CHEBI:57692"/>
    </cofactor>
</comment>
<dbReference type="RefSeq" id="WP_419186114.1">
    <property type="nucleotide sequence ID" value="NZ_CP036290.1"/>
</dbReference>
<evidence type="ECO:0000256" key="1">
    <source>
        <dbReference type="ARBA" id="ARBA00001974"/>
    </source>
</evidence>
<dbReference type="InterPro" id="IPR050464">
    <property type="entry name" value="Zeta_carotene_desat/Oxidored"/>
</dbReference>
<comment type="pathway">
    <text evidence="6">Porphyrin-containing compound metabolism; protoheme biosynthesis.</text>
</comment>
<dbReference type="EMBL" id="CP036290">
    <property type="protein sequence ID" value="QDU86533.1"/>
    <property type="molecule type" value="Genomic_DNA"/>
</dbReference>
<evidence type="ECO:0000313" key="9">
    <source>
        <dbReference type="Proteomes" id="UP000319342"/>
    </source>
</evidence>
<dbReference type="InterPro" id="IPR002937">
    <property type="entry name" value="Amino_oxidase"/>
</dbReference>
<dbReference type="GO" id="GO:0005737">
    <property type="term" value="C:cytoplasm"/>
    <property type="evidence" value="ECO:0007669"/>
    <property type="project" value="UniProtKB-SubCell"/>
</dbReference>
<keyword evidence="9" id="KW-1185">Reference proteome</keyword>
<dbReference type="SUPFAM" id="SSF51905">
    <property type="entry name" value="FAD/NAD(P)-binding domain"/>
    <property type="match status" value="1"/>
</dbReference>
<dbReference type="PANTHER" id="PTHR42923">
    <property type="entry name" value="PROTOPORPHYRINOGEN OXIDASE"/>
    <property type="match status" value="1"/>
</dbReference>
<dbReference type="Gene3D" id="1.10.3110.10">
    <property type="entry name" value="protoporphyrinogen ix oxidase, domain 3"/>
    <property type="match status" value="1"/>
</dbReference>
<keyword evidence="4 6" id="KW-0560">Oxidoreductase</keyword>
<dbReference type="NCBIfam" id="TIGR00562">
    <property type="entry name" value="proto_IX_ox"/>
    <property type="match status" value="1"/>
</dbReference>
<dbReference type="SUPFAM" id="SSF54373">
    <property type="entry name" value="FAD-linked reductases, C-terminal domain"/>
    <property type="match status" value="1"/>
</dbReference>
<dbReference type="UniPathway" id="UPA00252"/>
<name>A0A518D4Y2_9BACT</name>
<protein>
    <recommendedName>
        <fullName evidence="6">Coproporphyrinogen III oxidase</fullName>
        <ecNumber evidence="6">1.3.3.15</ecNumber>
    </recommendedName>
</protein>
<organism evidence="8 9">
    <name type="scientific">Rohdeia mirabilis</name>
    <dbReference type="NCBI Taxonomy" id="2528008"/>
    <lineage>
        <taxon>Bacteria</taxon>
        <taxon>Pseudomonadati</taxon>
        <taxon>Planctomycetota</taxon>
        <taxon>Planctomycetia</taxon>
        <taxon>Planctomycetia incertae sedis</taxon>
        <taxon>Rohdeia</taxon>
    </lineage>
</organism>
<dbReference type="Gene3D" id="3.50.50.60">
    <property type="entry name" value="FAD/NAD(P)-binding domain"/>
    <property type="match status" value="1"/>
</dbReference>
<gene>
    <name evidence="8" type="primary">hemY</name>
    <name evidence="8" type="ORF">Pla163_36840</name>
</gene>
<evidence type="ECO:0000256" key="6">
    <source>
        <dbReference type="RuleBase" id="RU364052"/>
    </source>
</evidence>
<dbReference type="Gene3D" id="3.90.660.20">
    <property type="entry name" value="Protoporphyrinogen oxidase, mitochondrial, domain 2"/>
    <property type="match status" value="1"/>
</dbReference>
<dbReference type="GO" id="GO:0006783">
    <property type="term" value="P:heme biosynthetic process"/>
    <property type="evidence" value="ECO:0007669"/>
    <property type="project" value="UniProtKB-UniRule"/>
</dbReference>
<reference evidence="8 9" key="1">
    <citation type="submission" date="2019-02" db="EMBL/GenBank/DDBJ databases">
        <title>Deep-cultivation of Planctomycetes and their phenomic and genomic characterization uncovers novel biology.</title>
        <authorList>
            <person name="Wiegand S."/>
            <person name="Jogler M."/>
            <person name="Boedeker C."/>
            <person name="Pinto D."/>
            <person name="Vollmers J."/>
            <person name="Rivas-Marin E."/>
            <person name="Kohn T."/>
            <person name="Peeters S.H."/>
            <person name="Heuer A."/>
            <person name="Rast P."/>
            <person name="Oberbeckmann S."/>
            <person name="Bunk B."/>
            <person name="Jeske O."/>
            <person name="Meyerdierks A."/>
            <person name="Storesund J.E."/>
            <person name="Kallscheuer N."/>
            <person name="Luecker S."/>
            <person name="Lage O.M."/>
            <person name="Pohl T."/>
            <person name="Merkel B.J."/>
            <person name="Hornburger P."/>
            <person name="Mueller R.-W."/>
            <person name="Bruemmer F."/>
            <person name="Labrenz M."/>
            <person name="Spormann A.M."/>
            <person name="Op den Camp H."/>
            <person name="Overmann J."/>
            <person name="Amann R."/>
            <person name="Jetten M.S.M."/>
            <person name="Mascher T."/>
            <person name="Medema M.H."/>
            <person name="Devos D.P."/>
            <person name="Kaster A.-K."/>
            <person name="Ovreas L."/>
            <person name="Rohde M."/>
            <person name="Galperin M.Y."/>
            <person name="Jogler C."/>
        </authorList>
    </citation>
    <scope>NUCLEOTIDE SEQUENCE [LARGE SCALE GENOMIC DNA]</scope>
    <source>
        <strain evidence="8 9">Pla163</strain>
    </source>
</reference>
<dbReference type="Pfam" id="PF01593">
    <property type="entry name" value="Amino_oxidase"/>
    <property type="match status" value="1"/>
</dbReference>